<dbReference type="Proteomes" id="UP000176774">
    <property type="component" value="Unassembled WGS sequence"/>
</dbReference>
<name>A0A1G2IEF1_9BACT</name>
<dbReference type="AlphaFoldDB" id="A0A1G2IEF1"/>
<dbReference type="STRING" id="1802214.A2908_01185"/>
<evidence type="ECO:0000313" key="2">
    <source>
        <dbReference type="Proteomes" id="UP000176774"/>
    </source>
</evidence>
<reference evidence="1 2" key="1">
    <citation type="journal article" date="2016" name="Nat. Commun.">
        <title>Thousands of microbial genomes shed light on interconnected biogeochemical processes in an aquifer system.</title>
        <authorList>
            <person name="Anantharaman K."/>
            <person name="Brown C.T."/>
            <person name="Hug L.A."/>
            <person name="Sharon I."/>
            <person name="Castelle C.J."/>
            <person name="Probst A.J."/>
            <person name="Thomas B.C."/>
            <person name="Singh A."/>
            <person name="Wilkins M.J."/>
            <person name="Karaoz U."/>
            <person name="Brodie E.L."/>
            <person name="Williams K.H."/>
            <person name="Hubbard S.S."/>
            <person name="Banfield J.F."/>
        </authorList>
    </citation>
    <scope>NUCLEOTIDE SEQUENCE [LARGE SCALE GENOMIC DNA]</scope>
</reference>
<comment type="caution">
    <text evidence="1">The sequence shown here is derived from an EMBL/GenBank/DDBJ whole genome shotgun (WGS) entry which is preliminary data.</text>
</comment>
<proteinExistence type="predicted"/>
<evidence type="ECO:0000313" key="1">
    <source>
        <dbReference type="EMBL" id="OGZ73126.1"/>
    </source>
</evidence>
<gene>
    <name evidence="1" type="ORF">A2908_01185</name>
</gene>
<dbReference type="EMBL" id="MHPA01000015">
    <property type="protein sequence ID" value="OGZ73126.1"/>
    <property type="molecule type" value="Genomic_DNA"/>
</dbReference>
<protein>
    <submittedName>
        <fullName evidence="1">Uncharacterized protein</fullName>
    </submittedName>
</protein>
<sequence length="167" mass="19295">MIYFVGVNHGYQVIGGFPHRTASSSQLTFHQLSEETTQYQKPFFDWLRKFISKNKILHIFEEWTLISDSESSASSLAKEQKISYIQIDEFPQIIDQGLREDDWVEKIIKNFSNGNNNGLVIVGDNHCESLKEKIKNKSNIDIEIIRQNTLESILIPKIYNDITISIS</sequence>
<accession>A0A1G2IEF1</accession>
<organism evidence="1 2">
    <name type="scientific">Candidatus Staskawiczbacteria bacterium RIFCSPLOWO2_01_FULL_38_12b</name>
    <dbReference type="NCBI Taxonomy" id="1802214"/>
    <lineage>
        <taxon>Bacteria</taxon>
        <taxon>Candidatus Staskawicziibacteriota</taxon>
    </lineage>
</organism>